<dbReference type="GO" id="GO:0000139">
    <property type="term" value="C:Golgi membrane"/>
    <property type="evidence" value="ECO:0000318"/>
    <property type="project" value="GO_Central"/>
</dbReference>
<dbReference type="FunFam" id="3.90.550.50:FF:000009">
    <property type="entry name" value="Hexosyltransferase"/>
    <property type="match status" value="1"/>
</dbReference>
<keyword evidence="8 12" id="KW-0333">Golgi apparatus</keyword>
<dbReference type="CTD" id="108703687"/>
<evidence type="ECO:0000256" key="11">
    <source>
        <dbReference type="ARBA" id="ARBA00043952"/>
    </source>
</evidence>
<dbReference type="GO" id="GO:0030311">
    <property type="term" value="P:poly-N-acetyllactosamine biosynthetic process"/>
    <property type="evidence" value="ECO:0000318"/>
    <property type="project" value="GO_Central"/>
</dbReference>
<dbReference type="Pfam" id="PF01762">
    <property type="entry name" value="Galactosyl_T"/>
    <property type="match status" value="1"/>
</dbReference>
<dbReference type="OrthoDB" id="2139606at2759"/>
<evidence type="ECO:0000256" key="3">
    <source>
        <dbReference type="ARBA" id="ARBA00022676"/>
    </source>
</evidence>
<keyword evidence="7" id="KW-1133">Transmembrane helix</keyword>
<dbReference type="GO" id="GO:0016266">
    <property type="term" value="P:protein O-linked glycosylation via N-acetyl-galactosamine"/>
    <property type="evidence" value="ECO:0007669"/>
    <property type="project" value="UniProtKB-ARBA"/>
</dbReference>
<evidence type="ECO:0000256" key="6">
    <source>
        <dbReference type="ARBA" id="ARBA00022968"/>
    </source>
</evidence>
<dbReference type="AlphaFoldDB" id="A0A8J0U3K4"/>
<gene>
    <name evidence="15" type="primary">b3gnt3.S</name>
    <name evidence="14" type="synonym">b3gnt3.1.S</name>
</gene>
<keyword evidence="5" id="KW-0812">Transmembrane</keyword>
<dbReference type="GO" id="GO:0008194">
    <property type="term" value="F:UDP-glycosyltransferase activity"/>
    <property type="evidence" value="ECO:0000318"/>
    <property type="project" value="GO_Central"/>
</dbReference>
<accession>A0A8J0U3K4</accession>
<evidence type="ECO:0000256" key="4">
    <source>
        <dbReference type="ARBA" id="ARBA00022679"/>
    </source>
</evidence>
<dbReference type="RefSeq" id="XP_018095346.1">
    <property type="nucleotide sequence ID" value="XM_018239857.2"/>
</dbReference>
<proteinExistence type="inferred from homology"/>
<evidence type="ECO:0000256" key="8">
    <source>
        <dbReference type="ARBA" id="ARBA00023034"/>
    </source>
</evidence>
<sequence length="388" mass="44827">MKKHFCMCLLGTVTAVITVRFALYLKSFYDPNIKIDKKEEQFSANADLSSQPIIELPHSKCKENNSIHNFTNFDKEPQNMKDFLTYQHCRNFPLLHDSPMKCGGAANSKEVFLLLAIKSSPTNYERREAVRKTWGVEKTYNGVQVNRIFLIGIPKPQREEKRMMQLISTESQVYNDVLQWEFYDTFYNLTLKQVIFLSWLEARCPGAQYIFNGDDDVFVNIINVVSYLQSLGKGGNKRHLFVGTLNEGMPPVREPYSKYYVPETLFNRTEFDPYCGGGGILISSFTANCILRESQHIPLIPIDDAYLGMCLKRAGLKPNNHEGMKTFGINLPLVDSFDPCYYRDMLMVHRFVPYEMLIMWKALQIMELKCSWKASIKKDKVIKQEAFA</sequence>
<dbReference type="PANTHER" id="PTHR11214:SF23">
    <property type="entry name" value="N-ACETYLLACTOSAMINIDE BETA-1,3-N-ACETYLGLUCOSAMINYLTRANSFERASE 3"/>
    <property type="match status" value="1"/>
</dbReference>
<reference evidence="14" key="1">
    <citation type="submission" date="2025-08" db="UniProtKB">
        <authorList>
            <consortium name="RefSeq"/>
        </authorList>
    </citation>
    <scope>IDENTIFICATION</scope>
    <source>
        <strain evidence="14">J_2021</strain>
        <tissue evidence="14">Erythrocytes</tissue>
    </source>
</reference>
<evidence type="ECO:0000313" key="13">
    <source>
        <dbReference type="Proteomes" id="UP000186698"/>
    </source>
</evidence>
<dbReference type="Gene3D" id="3.90.550.50">
    <property type="match status" value="1"/>
</dbReference>
<dbReference type="GeneID" id="108703687"/>
<dbReference type="EC" id="2.4.1.-" evidence="12"/>
<dbReference type="KEGG" id="xla:108703687"/>
<dbReference type="Proteomes" id="UP000186698">
    <property type="component" value="Chromosome 1S"/>
</dbReference>
<name>A0A8J0U3K4_XENLA</name>
<evidence type="ECO:0000256" key="2">
    <source>
        <dbReference type="ARBA" id="ARBA00008661"/>
    </source>
</evidence>
<keyword evidence="13" id="KW-1185">Reference proteome</keyword>
<protein>
    <recommendedName>
        <fullName evidence="12">Hexosyltransferase</fullName>
        <ecNumber evidence="12">2.4.1.-</ecNumber>
    </recommendedName>
</protein>
<evidence type="ECO:0000256" key="10">
    <source>
        <dbReference type="ARBA" id="ARBA00023180"/>
    </source>
</evidence>
<comment type="subcellular location">
    <subcellularLocation>
        <location evidence="1 12">Golgi apparatus membrane</location>
        <topology evidence="1 12">Single-pass type II membrane protein</topology>
    </subcellularLocation>
</comment>
<keyword evidence="9" id="KW-0472">Membrane</keyword>
<evidence type="ECO:0000256" key="5">
    <source>
        <dbReference type="ARBA" id="ARBA00022692"/>
    </source>
</evidence>
<dbReference type="PANTHER" id="PTHR11214">
    <property type="entry name" value="BETA-1,3-N-ACETYLGLUCOSAMINYLTRANSFERASE"/>
    <property type="match status" value="1"/>
</dbReference>
<dbReference type="InterPro" id="IPR002659">
    <property type="entry name" value="Glyco_trans_31"/>
</dbReference>
<dbReference type="GO" id="GO:0008499">
    <property type="term" value="F:N-acetyl-beta-D-glucosaminide beta-(1,3)-galactosyltransferase activity"/>
    <property type="evidence" value="ECO:0007669"/>
    <property type="project" value="UniProtKB-ARBA"/>
</dbReference>
<evidence type="ECO:0000256" key="9">
    <source>
        <dbReference type="ARBA" id="ARBA00023136"/>
    </source>
</evidence>
<evidence type="ECO:0000256" key="7">
    <source>
        <dbReference type="ARBA" id="ARBA00022989"/>
    </source>
</evidence>
<dbReference type="Xenbase" id="XB-GENE-17335683">
    <property type="gene designation" value="b3gnt3.S"/>
</dbReference>
<organism evidence="13 14">
    <name type="scientific">Xenopus laevis</name>
    <name type="common">African clawed frog</name>
    <dbReference type="NCBI Taxonomy" id="8355"/>
    <lineage>
        <taxon>Eukaryota</taxon>
        <taxon>Metazoa</taxon>
        <taxon>Chordata</taxon>
        <taxon>Craniata</taxon>
        <taxon>Vertebrata</taxon>
        <taxon>Euteleostomi</taxon>
        <taxon>Amphibia</taxon>
        <taxon>Batrachia</taxon>
        <taxon>Anura</taxon>
        <taxon>Pipoidea</taxon>
        <taxon>Pipidae</taxon>
        <taxon>Xenopodinae</taxon>
        <taxon>Xenopus</taxon>
        <taxon>Xenopus</taxon>
    </lineage>
</organism>
<dbReference type="AGR" id="Xenbase:XB-GENE-17335683"/>
<keyword evidence="10" id="KW-0325">Glycoprotein</keyword>
<keyword evidence="6" id="KW-0735">Signal-anchor</keyword>
<comment type="pathway">
    <text evidence="11">Protein modification.</text>
</comment>
<dbReference type="GO" id="GO:0006493">
    <property type="term" value="P:protein O-linked glycosylation"/>
    <property type="evidence" value="ECO:0000318"/>
    <property type="project" value="GO_Central"/>
</dbReference>
<evidence type="ECO:0000256" key="12">
    <source>
        <dbReference type="RuleBase" id="RU363063"/>
    </source>
</evidence>
<comment type="similarity">
    <text evidence="2 12">Belongs to the glycosyltransferase 31 family.</text>
</comment>
<evidence type="ECO:0000256" key="1">
    <source>
        <dbReference type="ARBA" id="ARBA00004323"/>
    </source>
</evidence>
<keyword evidence="4" id="KW-0808">Transferase</keyword>
<evidence type="ECO:0000313" key="15">
    <source>
        <dbReference type="Xenbase" id="XB-GENE-17335683"/>
    </source>
</evidence>
<keyword evidence="3 12" id="KW-0328">Glycosyltransferase</keyword>
<evidence type="ECO:0000313" key="14">
    <source>
        <dbReference type="RefSeq" id="XP_018095346.1"/>
    </source>
</evidence>